<protein>
    <submittedName>
        <fullName evidence="2">Uncharacterized protein</fullName>
    </submittedName>
</protein>
<keyword evidence="3" id="KW-1185">Reference proteome</keyword>
<feature type="region of interest" description="Disordered" evidence="1">
    <location>
        <begin position="1"/>
        <end position="26"/>
    </location>
</feature>
<evidence type="ECO:0000313" key="2">
    <source>
        <dbReference type="EMBL" id="GGG59859.1"/>
    </source>
</evidence>
<comment type="caution">
    <text evidence="2">The sequence shown here is derived from an EMBL/GenBank/DDBJ whole genome shotgun (WGS) entry which is preliminary data.</text>
</comment>
<evidence type="ECO:0000313" key="3">
    <source>
        <dbReference type="Proteomes" id="UP000617145"/>
    </source>
</evidence>
<evidence type="ECO:0000256" key="1">
    <source>
        <dbReference type="SAM" id="MobiDB-lite"/>
    </source>
</evidence>
<organism evidence="2 3">
    <name type="scientific">Salipiger pallidus</name>
    <dbReference type="NCBI Taxonomy" id="1775170"/>
    <lineage>
        <taxon>Bacteria</taxon>
        <taxon>Pseudomonadati</taxon>
        <taxon>Pseudomonadota</taxon>
        <taxon>Alphaproteobacteria</taxon>
        <taxon>Rhodobacterales</taxon>
        <taxon>Roseobacteraceae</taxon>
        <taxon>Salipiger</taxon>
    </lineage>
</organism>
<sequence length="67" mass="7397">MSSRDDILGRPPKMRRLPRHDQDTRAGLRHEIRGGKHVVTMTVSSGKGDVLSLAQVSLPAAPWEAPR</sequence>
<name>A0A8J3EFH8_9RHOB</name>
<accession>A0A8J3EFH8</accession>
<dbReference type="RefSeq" id="WP_188788010.1">
    <property type="nucleotide sequence ID" value="NZ_BMJV01000001.1"/>
</dbReference>
<dbReference type="Proteomes" id="UP000617145">
    <property type="component" value="Unassembled WGS sequence"/>
</dbReference>
<dbReference type="AlphaFoldDB" id="A0A8J3EFH8"/>
<proteinExistence type="predicted"/>
<gene>
    <name evidence="2" type="ORF">GCM10011415_02280</name>
</gene>
<reference evidence="2" key="1">
    <citation type="journal article" date="2014" name="Int. J. Syst. Evol. Microbiol.">
        <title>Complete genome sequence of Corynebacterium casei LMG S-19264T (=DSM 44701T), isolated from a smear-ripened cheese.</title>
        <authorList>
            <consortium name="US DOE Joint Genome Institute (JGI-PGF)"/>
            <person name="Walter F."/>
            <person name="Albersmeier A."/>
            <person name="Kalinowski J."/>
            <person name="Ruckert C."/>
        </authorList>
    </citation>
    <scope>NUCLEOTIDE SEQUENCE</scope>
    <source>
        <strain evidence="2">CGMCC 1.15762</strain>
    </source>
</reference>
<reference evidence="2" key="2">
    <citation type="submission" date="2020-09" db="EMBL/GenBank/DDBJ databases">
        <authorList>
            <person name="Sun Q."/>
            <person name="Zhou Y."/>
        </authorList>
    </citation>
    <scope>NUCLEOTIDE SEQUENCE</scope>
    <source>
        <strain evidence="2">CGMCC 1.15762</strain>
    </source>
</reference>
<dbReference type="EMBL" id="BMJV01000001">
    <property type="protein sequence ID" value="GGG59859.1"/>
    <property type="molecule type" value="Genomic_DNA"/>
</dbReference>